<gene>
    <name evidence="2" type="ORF">GCM10009125_26830</name>
</gene>
<sequence>MHKRMTITLDEDVYDGLYRTVGKRHMSQFIEDLLRPHVLGDSLDGGYQAMAADAAREHEAQAWCNGLASDLADDPSPQPGKKGDHEAR</sequence>
<comment type="caution">
    <text evidence="2">The sequence shown here is derived from an EMBL/GenBank/DDBJ whole genome shotgun (WGS) entry which is preliminary data.</text>
</comment>
<keyword evidence="3" id="KW-1185">Reference proteome</keyword>
<evidence type="ECO:0000256" key="1">
    <source>
        <dbReference type="SAM" id="MobiDB-lite"/>
    </source>
</evidence>
<protein>
    <recommendedName>
        <fullName evidence="4">Addiction module antitoxin</fullName>
    </recommendedName>
</protein>
<evidence type="ECO:0000313" key="3">
    <source>
        <dbReference type="Proteomes" id="UP001501176"/>
    </source>
</evidence>
<feature type="region of interest" description="Disordered" evidence="1">
    <location>
        <begin position="67"/>
        <end position="88"/>
    </location>
</feature>
<name>A0ABN0U2J9_9BURK</name>
<accession>A0ABN0U2J9</accession>
<dbReference type="Proteomes" id="UP001501176">
    <property type="component" value="Unassembled WGS sequence"/>
</dbReference>
<evidence type="ECO:0008006" key="4">
    <source>
        <dbReference type="Google" id="ProtNLM"/>
    </source>
</evidence>
<proteinExistence type="predicted"/>
<organism evidence="2 3">
    <name type="scientific">Castellaniella daejeonensis</name>
    <dbReference type="NCBI Taxonomy" id="659013"/>
    <lineage>
        <taxon>Bacteria</taxon>
        <taxon>Pseudomonadati</taxon>
        <taxon>Pseudomonadota</taxon>
        <taxon>Betaproteobacteria</taxon>
        <taxon>Burkholderiales</taxon>
        <taxon>Alcaligenaceae</taxon>
        <taxon>Castellaniella</taxon>
    </lineage>
</organism>
<dbReference type="EMBL" id="BAAAFN010000017">
    <property type="protein sequence ID" value="GAA0236552.1"/>
    <property type="molecule type" value="Genomic_DNA"/>
</dbReference>
<reference evidence="2 3" key="1">
    <citation type="journal article" date="2019" name="Int. J. Syst. Evol. Microbiol.">
        <title>The Global Catalogue of Microorganisms (GCM) 10K type strain sequencing project: providing services to taxonomists for standard genome sequencing and annotation.</title>
        <authorList>
            <consortium name="The Broad Institute Genomics Platform"/>
            <consortium name="The Broad Institute Genome Sequencing Center for Infectious Disease"/>
            <person name="Wu L."/>
            <person name="Ma J."/>
        </authorList>
    </citation>
    <scope>NUCLEOTIDE SEQUENCE [LARGE SCALE GENOMIC DNA]</scope>
    <source>
        <strain evidence="2 3">JCM 16240</strain>
    </source>
</reference>
<evidence type="ECO:0000313" key="2">
    <source>
        <dbReference type="EMBL" id="GAA0236552.1"/>
    </source>
</evidence>